<reference evidence="1" key="1">
    <citation type="submission" date="2023-01" db="EMBL/GenBank/DDBJ databases">
        <authorList>
            <person name="Van Ghelder C."/>
            <person name="Rancurel C."/>
        </authorList>
    </citation>
    <scope>NUCLEOTIDE SEQUENCE</scope>
    <source>
        <strain evidence="1">CNCM I-4278</strain>
    </source>
</reference>
<gene>
    <name evidence="1" type="ORF">PDIGIT_LOCUS6575</name>
</gene>
<comment type="caution">
    <text evidence="1">The sequence shown here is derived from an EMBL/GenBank/DDBJ whole genome shotgun (WGS) entry which is preliminary data.</text>
</comment>
<evidence type="ECO:0000313" key="1">
    <source>
        <dbReference type="EMBL" id="CAI6333533.1"/>
    </source>
</evidence>
<sequence>MTHRSAHSRADGVQRSSCMLVADWKANGFKQPVPAVFSSTFPLGVPRTTRY</sequence>
<evidence type="ECO:0000313" key="2">
    <source>
        <dbReference type="Proteomes" id="UP001152607"/>
    </source>
</evidence>
<accession>A0A9W4UBZ8</accession>
<protein>
    <submittedName>
        <fullName evidence="1">Uncharacterized protein</fullName>
    </submittedName>
</protein>
<organism evidence="1 2">
    <name type="scientific">Periconia digitata</name>
    <dbReference type="NCBI Taxonomy" id="1303443"/>
    <lineage>
        <taxon>Eukaryota</taxon>
        <taxon>Fungi</taxon>
        <taxon>Dikarya</taxon>
        <taxon>Ascomycota</taxon>
        <taxon>Pezizomycotina</taxon>
        <taxon>Dothideomycetes</taxon>
        <taxon>Pleosporomycetidae</taxon>
        <taxon>Pleosporales</taxon>
        <taxon>Massarineae</taxon>
        <taxon>Periconiaceae</taxon>
        <taxon>Periconia</taxon>
    </lineage>
</organism>
<dbReference type="Proteomes" id="UP001152607">
    <property type="component" value="Unassembled WGS sequence"/>
</dbReference>
<proteinExistence type="predicted"/>
<dbReference type="EMBL" id="CAOQHR010000004">
    <property type="protein sequence ID" value="CAI6333533.1"/>
    <property type="molecule type" value="Genomic_DNA"/>
</dbReference>
<keyword evidence="2" id="KW-1185">Reference proteome</keyword>
<dbReference type="AlphaFoldDB" id="A0A9W4UBZ8"/>
<name>A0A9W4UBZ8_9PLEO</name>